<dbReference type="InterPro" id="IPR011761">
    <property type="entry name" value="ATP-grasp"/>
</dbReference>
<dbReference type="SUPFAM" id="SSF56059">
    <property type="entry name" value="Glutathione synthetase ATP-binding domain-like"/>
    <property type="match status" value="1"/>
</dbReference>
<accession>A0ABP8B3L2</accession>
<sequence>MILILTNRNDPSVDLVIPKLLQRGFEVYRWDPADYPASARFTSRLTGSSWRHTLVTPDAEIDSATVGSIWLRRPGEPQAASSVTDPAYRDFVTRTGQILMTGWQHTLDARWFPARAEALRLTQNKLVNLAAAVRVGFTVPQTTVTNDPGELAVAWERTDGQFIAKEVELVPYQVNGEDHAFYTTSVTRRHLTSRHRLAHSPMILQPRIDKAVELRVTVVGDQVFTAAITSGDSRTTRDDVRHQSSLTGYSAYELPARVAERCVKLVSSLGLAFGCIDVILTPDGEYVYLELNPAGQWAWVEELTGLPIAAAIADWLAVNEHPTTERARA</sequence>
<evidence type="ECO:0000259" key="2">
    <source>
        <dbReference type="PROSITE" id="PS50975"/>
    </source>
</evidence>
<dbReference type="EMBL" id="BAABAQ010000008">
    <property type="protein sequence ID" value="GAA4197069.1"/>
    <property type="molecule type" value="Genomic_DNA"/>
</dbReference>
<dbReference type="Proteomes" id="UP001501251">
    <property type="component" value="Unassembled WGS sequence"/>
</dbReference>
<reference evidence="4" key="1">
    <citation type="journal article" date="2019" name="Int. J. Syst. Evol. Microbiol.">
        <title>The Global Catalogue of Microorganisms (GCM) 10K type strain sequencing project: providing services to taxonomists for standard genome sequencing and annotation.</title>
        <authorList>
            <consortium name="The Broad Institute Genomics Platform"/>
            <consortium name="The Broad Institute Genome Sequencing Center for Infectious Disease"/>
            <person name="Wu L."/>
            <person name="Ma J."/>
        </authorList>
    </citation>
    <scope>NUCLEOTIDE SEQUENCE [LARGE SCALE GENOMIC DNA]</scope>
    <source>
        <strain evidence="4">JCM 17388</strain>
    </source>
</reference>
<gene>
    <name evidence="3" type="primary">tgmB</name>
    <name evidence="3" type="ORF">GCM10022252_45490</name>
</gene>
<dbReference type="Pfam" id="PF21068">
    <property type="entry name" value="ATPgraspMvdD"/>
    <property type="match status" value="1"/>
</dbReference>
<dbReference type="InterPro" id="IPR048936">
    <property type="entry name" value="MvdD-like_ATPgrasp"/>
</dbReference>
<dbReference type="Gene3D" id="3.30.470.20">
    <property type="entry name" value="ATP-grasp fold, B domain"/>
    <property type="match status" value="1"/>
</dbReference>
<dbReference type="PANTHER" id="PTHR21621">
    <property type="entry name" value="RIBOSOMAL PROTEIN S6 MODIFICATION PROTEIN"/>
    <property type="match status" value="1"/>
</dbReference>
<evidence type="ECO:0000313" key="3">
    <source>
        <dbReference type="EMBL" id="GAA4197069.1"/>
    </source>
</evidence>
<protein>
    <submittedName>
        <fullName evidence="3">ATP-grasp ribosomal peptide maturase</fullName>
    </submittedName>
</protein>
<feature type="domain" description="ATP-grasp" evidence="2">
    <location>
        <begin position="129"/>
        <end position="317"/>
    </location>
</feature>
<keyword evidence="4" id="KW-1185">Reference proteome</keyword>
<dbReference type="PROSITE" id="PS50975">
    <property type="entry name" value="ATP_GRASP"/>
    <property type="match status" value="1"/>
</dbReference>
<proteinExistence type="predicted"/>
<dbReference type="PANTHER" id="PTHR21621:SF0">
    <property type="entry name" value="BETA-CITRYLGLUTAMATE SYNTHASE B-RELATED"/>
    <property type="match status" value="1"/>
</dbReference>
<name>A0ABP8B3L2_9ACTN</name>
<comment type="caution">
    <text evidence="3">The sequence shown here is derived from an EMBL/GenBank/DDBJ whole genome shotgun (WGS) entry which is preliminary data.</text>
</comment>
<keyword evidence="1" id="KW-0067">ATP-binding</keyword>
<evidence type="ECO:0000313" key="4">
    <source>
        <dbReference type="Proteomes" id="UP001501251"/>
    </source>
</evidence>
<dbReference type="RefSeq" id="WP_344920021.1">
    <property type="nucleotide sequence ID" value="NZ_BAABAQ010000008.1"/>
</dbReference>
<organism evidence="3 4">
    <name type="scientific">Streptosporangium oxazolinicum</name>
    <dbReference type="NCBI Taxonomy" id="909287"/>
    <lineage>
        <taxon>Bacteria</taxon>
        <taxon>Bacillati</taxon>
        <taxon>Actinomycetota</taxon>
        <taxon>Actinomycetes</taxon>
        <taxon>Streptosporangiales</taxon>
        <taxon>Streptosporangiaceae</taxon>
        <taxon>Streptosporangium</taxon>
    </lineage>
</organism>
<evidence type="ECO:0000256" key="1">
    <source>
        <dbReference type="PROSITE-ProRule" id="PRU00409"/>
    </source>
</evidence>
<keyword evidence="1" id="KW-0547">Nucleotide-binding</keyword>